<evidence type="ECO:0000313" key="1">
    <source>
        <dbReference type="EMBL" id="MFC6886014.1"/>
    </source>
</evidence>
<gene>
    <name evidence="1" type="ORF">ACFQKB_40075</name>
</gene>
<dbReference type="RefSeq" id="WP_160825681.1">
    <property type="nucleotide sequence ID" value="NZ_JBHSXE010000001.1"/>
</dbReference>
<accession>A0ABW2CZK1</accession>
<sequence length="296" mass="31041">MGPRLTLHVPASVTTRYLVATDDRATPDAGYLRDALPRTALARVARDLLGTPLLTVAPGLDAPTRWSERLGTLGGAADALERVAAATRHVVVTATAAPAAQPRHAQAARLAVRALAAATGGAVVDLDANQVLPPRPAEPERFVLGQEWTGVFLSLDGQGDGSLVRAETCGMHRFGLPELAAARVPYAHMLTSANLMRALAHRMLAEHLVWLAAGPPSGPRTVPARCRATGDDVLRFWGARPEGRPGLSVDLVRTPAGCPGCDAALEAVPPDNAGTAWWDDHAATALPKILWADPSP</sequence>
<proteinExistence type="predicted"/>
<protein>
    <submittedName>
        <fullName evidence="1">Uncharacterized protein</fullName>
    </submittedName>
</protein>
<evidence type="ECO:0000313" key="2">
    <source>
        <dbReference type="Proteomes" id="UP001596380"/>
    </source>
</evidence>
<dbReference type="EMBL" id="JBHSXS010000046">
    <property type="protein sequence ID" value="MFC6886014.1"/>
    <property type="molecule type" value="Genomic_DNA"/>
</dbReference>
<organism evidence="1 2">
    <name type="scientific">Actinomadura yumaensis</name>
    <dbReference type="NCBI Taxonomy" id="111807"/>
    <lineage>
        <taxon>Bacteria</taxon>
        <taxon>Bacillati</taxon>
        <taxon>Actinomycetota</taxon>
        <taxon>Actinomycetes</taxon>
        <taxon>Streptosporangiales</taxon>
        <taxon>Thermomonosporaceae</taxon>
        <taxon>Actinomadura</taxon>
    </lineage>
</organism>
<comment type="caution">
    <text evidence="1">The sequence shown here is derived from an EMBL/GenBank/DDBJ whole genome shotgun (WGS) entry which is preliminary data.</text>
</comment>
<dbReference type="Proteomes" id="UP001596380">
    <property type="component" value="Unassembled WGS sequence"/>
</dbReference>
<reference evidence="2" key="1">
    <citation type="journal article" date="2019" name="Int. J. Syst. Evol. Microbiol.">
        <title>The Global Catalogue of Microorganisms (GCM) 10K type strain sequencing project: providing services to taxonomists for standard genome sequencing and annotation.</title>
        <authorList>
            <consortium name="The Broad Institute Genomics Platform"/>
            <consortium name="The Broad Institute Genome Sequencing Center for Infectious Disease"/>
            <person name="Wu L."/>
            <person name="Ma J."/>
        </authorList>
    </citation>
    <scope>NUCLEOTIDE SEQUENCE [LARGE SCALE GENOMIC DNA]</scope>
    <source>
        <strain evidence="2">JCM 3369</strain>
    </source>
</reference>
<keyword evidence="2" id="KW-1185">Reference proteome</keyword>
<name>A0ABW2CZK1_9ACTN</name>